<organism evidence="1 2">
    <name type="scientific">Domibacillus antri</name>
    <dbReference type="NCBI Taxonomy" id="1714264"/>
    <lineage>
        <taxon>Bacteria</taxon>
        <taxon>Bacillati</taxon>
        <taxon>Bacillota</taxon>
        <taxon>Bacilli</taxon>
        <taxon>Bacillales</taxon>
        <taxon>Bacillaceae</taxon>
        <taxon>Domibacillus</taxon>
    </lineage>
</organism>
<dbReference type="Proteomes" id="UP000185568">
    <property type="component" value="Unassembled WGS sequence"/>
</dbReference>
<protein>
    <submittedName>
        <fullName evidence="1">Uncharacterized protein</fullName>
    </submittedName>
</protein>
<dbReference type="RefSeq" id="WP_075398032.1">
    <property type="nucleotide sequence ID" value="NZ_MSDU01000013.1"/>
</dbReference>
<keyword evidence="2" id="KW-1185">Reference proteome</keyword>
<dbReference type="AlphaFoldDB" id="A0A1Q8Q6I2"/>
<dbReference type="EMBL" id="MSDU01000013">
    <property type="protein sequence ID" value="OLN22902.1"/>
    <property type="molecule type" value="Genomic_DNA"/>
</dbReference>
<sequence length="116" mass="12430">MAEITAEAYTDLRNHIQTDWKYIELVSDLDSAIVRLDATTDVRCTSTISGNNVVITVVVKGSDADITAPVTIAGSKIYDVATAGTSYSTETFTAFTIAGDQDELTVTHTIQVPQTV</sequence>
<evidence type="ECO:0000313" key="2">
    <source>
        <dbReference type="Proteomes" id="UP000185568"/>
    </source>
</evidence>
<gene>
    <name evidence="1" type="ORF">BTO30_07090</name>
</gene>
<dbReference type="STRING" id="1714264.BTO30_07090"/>
<dbReference type="OrthoDB" id="2973268at2"/>
<comment type="caution">
    <text evidence="1">The sequence shown here is derived from an EMBL/GenBank/DDBJ whole genome shotgun (WGS) entry which is preliminary data.</text>
</comment>
<proteinExistence type="predicted"/>
<accession>A0A1Q8Q6I2</accession>
<reference evidence="1 2" key="1">
    <citation type="submission" date="2016-12" db="EMBL/GenBank/DDBJ databases">
        <title>Domibacillus antri genome sequencing.</title>
        <authorList>
            <person name="Verma A."/>
            <person name="Krishnamurthi S."/>
        </authorList>
    </citation>
    <scope>NUCLEOTIDE SEQUENCE [LARGE SCALE GENOMIC DNA]</scope>
    <source>
        <strain evidence="1 2">XD80</strain>
    </source>
</reference>
<evidence type="ECO:0000313" key="1">
    <source>
        <dbReference type="EMBL" id="OLN22902.1"/>
    </source>
</evidence>
<name>A0A1Q8Q6I2_9BACI</name>